<evidence type="ECO:0000256" key="5">
    <source>
        <dbReference type="PROSITE-ProRule" id="PRU10007"/>
    </source>
</evidence>
<keyword evidence="9" id="KW-1185">Reference proteome</keyword>
<dbReference type="RefSeq" id="WP_394845390.1">
    <property type="nucleotide sequence ID" value="NZ_CP089982.1"/>
</dbReference>
<dbReference type="PANTHER" id="PTHR43570:SF20">
    <property type="entry name" value="ALDEHYDE DEHYDROGENASE ALDX-RELATED"/>
    <property type="match status" value="1"/>
</dbReference>
<accession>A0ABZ2KB49</accession>
<evidence type="ECO:0000256" key="1">
    <source>
        <dbReference type="ARBA" id="ARBA00009986"/>
    </source>
</evidence>
<organism evidence="8 9">
    <name type="scientific">Pendulispora brunnea</name>
    <dbReference type="NCBI Taxonomy" id="2905690"/>
    <lineage>
        <taxon>Bacteria</taxon>
        <taxon>Pseudomonadati</taxon>
        <taxon>Myxococcota</taxon>
        <taxon>Myxococcia</taxon>
        <taxon>Myxococcales</taxon>
        <taxon>Sorangiineae</taxon>
        <taxon>Pendulisporaceae</taxon>
        <taxon>Pendulispora</taxon>
    </lineage>
</organism>
<dbReference type="PANTHER" id="PTHR43570">
    <property type="entry name" value="ALDEHYDE DEHYDROGENASE"/>
    <property type="match status" value="1"/>
</dbReference>
<keyword evidence="2 4" id="KW-0560">Oxidoreductase</keyword>
<dbReference type="InterPro" id="IPR016163">
    <property type="entry name" value="Ald_DH_C"/>
</dbReference>
<dbReference type="Proteomes" id="UP001379533">
    <property type="component" value="Chromosome"/>
</dbReference>
<dbReference type="Pfam" id="PF00171">
    <property type="entry name" value="Aldedh"/>
    <property type="match status" value="1"/>
</dbReference>
<gene>
    <name evidence="8" type="ORF">LZC95_51215</name>
</gene>
<dbReference type="InterPro" id="IPR016162">
    <property type="entry name" value="Ald_DH_N"/>
</dbReference>
<proteinExistence type="inferred from homology"/>
<comment type="similarity">
    <text evidence="1 4 6">Belongs to the aldehyde dehydrogenase family.</text>
</comment>
<feature type="domain" description="Aldehyde dehydrogenase" evidence="7">
    <location>
        <begin position="7"/>
        <end position="443"/>
    </location>
</feature>
<dbReference type="PIRSF" id="PIRSF036492">
    <property type="entry name" value="ALDH"/>
    <property type="match status" value="1"/>
</dbReference>
<dbReference type="Gene3D" id="3.40.605.10">
    <property type="entry name" value="Aldehyde Dehydrogenase, Chain A, domain 1"/>
    <property type="match status" value="1"/>
</dbReference>
<name>A0ABZ2KB49_9BACT</name>
<evidence type="ECO:0000313" key="9">
    <source>
        <dbReference type="Proteomes" id="UP001379533"/>
    </source>
</evidence>
<evidence type="ECO:0000256" key="2">
    <source>
        <dbReference type="ARBA" id="ARBA00023002"/>
    </source>
</evidence>
<reference evidence="8 9" key="1">
    <citation type="submission" date="2021-12" db="EMBL/GenBank/DDBJ databases">
        <title>Discovery of the Pendulisporaceae a myxobacterial family with distinct sporulation behavior and unique specialized metabolism.</title>
        <authorList>
            <person name="Garcia R."/>
            <person name="Popoff A."/>
            <person name="Bader C.D."/>
            <person name="Loehr J."/>
            <person name="Walesch S."/>
            <person name="Walt C."/>
            <person name="Boldt J."/>
            <person name="Bunk B."/>
            <person name="Haeckl F.J.F.P.J."/>
            <person name="Gunesch A.P."/>
            <person name="Birkelbach J."/>
            <person name="Nuebel U."/>
            <person name="Pietschmann T."/>
            <person name="Bach T."/>
            <person name="Mueller R."/>
        </authorList>
    </citation>
    <scope>NUCLEOTIDE SEQUENCE [LARGE SCALE GENOMIC DNA]</scope>
    <source>
        <strain evidence="8 9">MSr12523</strain>
    </source>
</reference>
<evidence type="ECO:0000313" key="8">
    <source>
        <dbReference type="EMBL" id="WXA94780.1"/>
    </source>
</evidence>
<dbReference type="InterPro" id="IPR015590">
    <property type="entry name" value="Aldehyde_DH_dom"/>
</dbReference>
<dbReference type="InterPro" id="IPR029510">
    <property type="entry name" value="Ald_DH_CS_GLU"/>
</dbReference>
<dbReference type="SUPFAM" id="SSF53720">
    <property type="entry name" value="ALDH-like"/>
    <property type="match status" value="1"/>
</dbReference>
<dbReference type="PROSITE" id="PS00687">
    <property type="entry name" value="ALDEHYDE_DEHYDR_GLU"/>
    <property type="match status" value="1"/>
</dbReference>
<evidence type="ECO:0000256" key="3">
    <source>
        <dbReference type="ARBA" id="ARBA00023027"/>
    </source>
</evidence>
<evidence type="ECO:0000256" key="6">
    <source>
        <dbReference type="RuleBase" id="RU003345"/>
    </source>
</evidence>
<protein>
    <recommendedName>
        <fullName evidence="4">Aldehyde dehydrogenase</fullName>
    </recommendedName>
</protein>
<sequence length="477" mass="51723">MPNTDEAAIAQLHEAFAAQKAAFVRCLYPSIDERRGHLAALIRAVTSYRARIKEALRADFAVHPEAFSDLAEVLSVVTRAMYAAENVTVWAADEERFTDPSIFGSARATIRRRPKGVIGNIVPWNFPFELSLGPLVEMLAAGNRAILKPSEYTPACGEVLREMIAENFAPDHVTVVVGGVDLARAFCNMRWDHLLYTGSPAIGREVAKAAAQNLVPVTLELGGKSPVLLHEDAITAENVAQILGAKAIKNGQMCISTDYCLVPRASVPDFVRHARAHMLERMPGYSRSEDCAGIISERHLDRLVGMLAEARSRGCEVITLENDAQVDRATRRMPLSLVLDPPEDLALMQEEIFGPILPIKSYDSLDEAIAYVNGRERPLALYVFANDEQVAEDILARTISGGACINACAAHGAVPSLGFGGIGESGTGRHHGIDGFREFSNPRGVFVRGKGDLFDAFTPPYGEMANTIADFALGPKS</sequence>
<evidence type="ECO:0000256" key="4">
    <source>
        <dbReference type="PIRNR" id="PIRNR036492"/>
    </source>
</evidence>
<dbReference type="EMBL" id="CP089982">
    <property type="protein sequence ID" value="WXA94780.1"/>
    <property type="molecule type" value="Genomic_DNA"/>
</dbReference>
<dbReference type="Gene3D" id="3.40.309.10">
    <property type="entry name" value="Aldehyde Dehydrogenase, Chain A, domain 2"/>
    <property type="match status" value="1"/>
</dbReference>
<dbReference type="InterPro" id="IPR016161">
    <property type="entry name" value="Ald_DH/histidinol_DH"/>
</dbReference>
<dbReference type="InterPro" id="IPR012394">
    <property type="entry name" value="Aldehyde_DH_NAD(P)"/>
</dbReference>
<keyword evidence="3" id="KW-0520">NAD</keyword>
<feature type="active site" evidence="5">
    <location>
        <position position="220"/>
    </location>
</feature>
<evidence type="ECO:0000259" key="7">
    <source>
        <dbReference type="Pfam" id="PF00171"/>
    </source>
</evidence>